<dbReference type="AlphaFoldDB" id="A0A0U0ZRW1"/>
<protein>
    <submittedName>
        <fullName evidence="1">Transmembrane protein alanine and leucine rich</fullName>
    </submittedName>
</protein>
<evidence type="ECO:0000313" key="2">
    <source>
        <dbReference type="Proteomes" id="UP000045782"/>
    </source>
</evidence>
<sequence length="662" mass="71171">MSFAFGVAAALLLLFIPGWLIGRAFGLPTHSAAVTAPALTYGLVGLCIVAFGSIGIPWNSLSAGFALVGAVIIARLLWRWLRPKRQAEQTPSQNRAALVAVTFGVALGMALIFYAFLRGLTHWQSIPSTWDSMWHGNTIRYILDTGQASSTRMGDLRNVETHATLYYPSAFHGLAAVLCQLTGAAPTTSYTLYAVAGSLLFPLGSAALAWQMLRGRTTRTFQAGAAATAAALSASFSALPYVEFHVSAIPNLMSFALVGPALLAITSVVADRSRIPAAILAFAGVASVHTSGAIVVVVFAAAWWVLAPLSRYPGTTSQDKHRLGSGFTPLAVAGVGSLVLLYPQLRTLMQLSEIIAGHQFTTPWGKKRALLDALTQHTRHLADYPVQSALLGLALIGAVVLIVKRVYWPVAVWLLLVIAIVHSSKPFGGFIGHAVALFSDAFYSDPRRLSAIVCLLLAPAAGIGLFALAAAALATLRRARKTRADSRWALVAAAIVLAAICGFSARHYFLPHKYLVGAKYDQVMVGPKKLEAFAYLATLPDAKTTTIGDGNVDGSGWMYAVAGLHPLWTHYDFPQQQGPGYHRYIFWAYADDADTDRRVTEAVHALNIRYVITSTPVVQGFNVPDGLRSLDISRSWRKLYDNGAAQIYEWVGDRKPDAEGDK</sequence>
<dbReference type="RefSeq" id="WP_016892677.1">
    <property type="nucleotide sequence ID" value="NZ_CSWP01000010.1"/>
</dbReference>
<dbReference type="Pfam" id="PF20176">
    <property type="entry name" value="DUF6541"/>
    <property type="match status" value="1"/>
</dbReference>
<dbReference type="Proteomes" id="UP000045782">
    <property type="component" value="Unassembled WGS sequence"/>
</dbReference>
<organism evidence="1 2">
    <name type="scientific">Mycobacteroides abscessus</name>
    <dbReference type="NCBI Taxonomy" id="36809"/>
    <lineage>
        <taxon>Bacteria</taxon>
        <taxon>Bacillati</taxon>
        <taxon>Actinomycetota</taxon>
        <taxon>Actinomycetes</taxon>
        <taxon>Mycobacteriales</taxon>
        <taxon>Mycobacteriaceae</taxon>
        <taxon>Mycobacteroides</taxon>
    </lineage>
</organism>
<proteinExistence type="predicted"/>
<evidence type="ECO:0000313" key="1">
    <source>
        <dbReference type="EMBL" id="CPV67699.1"/>
    </source>
</evidence>
<dbReference type="InterPro" id="IPR046671">
    <property type="entry name" value="DUF6541"/>
</dbReference>
<keyword evidence="1" id="KW-0472">Membrane</keyword>
<reference evidence="1 2" key="1">
    <citation type="submission" date="2015-03" db="EMBL/GenBank/DDBJ databases">
        <authorList>
            <person name="Murphy D."/>
        </authorList>
    </citation>
    <scope>NUCLEOTIDE SEQUENCE [LARGE SCALE GENOMIC DNA]</scope>
    <source>
        <strain evidence="1 2">PAP088</strain>
    </source>
</reference>
<keyword evidence="1" id="KW-0812">Transmembrane</keyword>
<name>A0A0U0ZRW1_9MYCO</name>
<dbReference type="EMBL" id="CSWP01000010">
    <property type="protein sequence ID" value="CPV67699.1"/>
    <property type="molecule type" value="Genomic_DNA"/>
</dbReference>
<accession>A0A0U0ZRW1</accession>
<gene>
    <name evidence="1" type="ORF">ERS075579_04251</name>
</gene>